<dbReference type="PROSITE" id="PS51257">
    <property type="entry name" value="PROKAR_LIPOPROTEIN"/>
    <property type="match status" value="1"/>
</dbReference>
<evidence type="ECO:0000313" key="1">
    <source>
        <dbReference type="EMBL" id="HFK24068.1"/>
    </source>
</evidence>
<dbReference type="InterPro" id="IPR032286">
    <property type="entry name" value="DUF4837"/>
</dbReference>
<sequence length="339" mass="39795">MKRSIKISLIIFLFVLSFFVVSCEKKKRIKDFAIGKVEEIVIAANETVYANVEKELLDALYIEIDLPVKESIFYTIYSPLEKLHIHKRNKNIVFVTNINRTDEYSKIINEFLNSEDIELIKKEKVSYFKVFDGFAEGQNILIIAGTDEENIKESIKKNKEKIRQFFLENSYRCVEMMAYFTGENNRVSSLINEKLGIKIKVPSDFQTSFYDKNLNCYAIVGRYPDRFITILKNSDMKNYNYDFIIKTRNKIGKEKYYGDFVDTSFVPLKKEEVDFKGYKALYIMGVYSNDKENLGGPFFTYLVNTGKELVYIDGHIFYPGERKYFKLMELKAIVNTMEF</sequence>
<comment type="caution">
    <text evidence="1">The sequence shown here is derived from an EMBL/GenBank/DDBJ whole genome shotgun (WGS) entry which is preliminary data.</text>
</comment>
<dbReference type="EMBL" id="DSTT01000005">
    <property type="protein sequence ID" value="HFK24068.1"/>
    <property type="molecule type" value="Genomic_DNA"/>
</dbReference>
<proteinExistence type="predicted"/>
<protein>
    <submittedName>
        <fullName evidence="1">DUF4837 family protein</fullName>
    </submittedName>
</protein>
<organism evidence="1">
    <name type="scientific">candidate division WOR-3 bacterium</name>
    <dbReference type="NCBI Taxonomy" id="2052148"/>
    <lineage>
        <taxon>Bacteria</taxon>
        <taxon>Bacteria division WOR-3</taxon>
    </lineage>
</organism>
<dbReference type="Pfam" id="PF16125">
    <property type="entry name" value="DUF4837"/>
    <property type="match status" value="1"/>
</dbReference>
<reference evidence="1" key="1">
    <citation type="journal article" date="2020" name="mSystems">
        <title>Genome- and Community-Level Interaction Insights into Carbon Utilization and Element Cycling Functions of Hydrothermarchaeota in Hydrothermal Sediment.</title>
        <authorList>
            <person name="Zhou Z."/>
            <person name="Liu Y."/>
            <person name="Xu W."/>
            <person name="Pan J."/>
            <person name="Luo Z.H."/>
            <person name="Li M."/>
        </authorList>
    </citation>
    <scope>NUCLEOTIDE SEQUENCE [LARGE SCALE GENOMIC DNA]</scope>
    <source>
        <strain evidence="1">SpSt-464</strain>
    </source>
</reference>
<gene>
    <name evidence="1" type="ORF">ENS15_05395</name>
</gene>
<name>A0A7C3J6L9_UNCW3</name>
<dbReference type="AlphaFoldDB" id="A0A7C3J6L9"/>
<accession>A0A7C3J6L9</accession>